<dbReference type="AlphaFoldDB" id="A0A1A8P9X9"/>
<gene>
    <name evidence="2" type="primary">Nfu_g_1_014957</name>
</gene>
<feature type="non-terminal residue" evidence="2">
    <location>
        <position position="1"/>
    </location>
</feature>
<protein>
    <submittedName>
        <fullName evidence="2">Uncharacterized protein</fullName>
    </submittedName>
</protein>
<reference evidence="2" key="2">
    <citation type="submission" date="2016-06" db="EMBL/GenBank/DDBJ databases">
        <title>The genome of a short-lived fish provides insights into sex chromosome evolution and the genetic control of aging.</title>
        <authorList>
            <person name="Reichwald K."/>
            <person name="Felder M."/>
            <person name="Petzold A."/>
            <person name="Koch P."/>
            <person name="Groth M."/>
            <person name="Platzer M."/>
        </authorList>
    </citation>
    <scope>NUCLEOTIDE SEQUENCE</scope>
    <source>
        <tissue evidence="2">Brain</tissue>
    </source>
</reference>
<evidence type="ECO:0000256" key="1">
    <source>
        <dbReference type="SAM" id="MobiDB-lite"/>
    </source>
</evidence>
<name>A0A1A8P9X9_9TELE</name>
<feature type="compositionally biased region" description="Basic and acidic residues" evidence="1">
    <location>
        <begin position="1"/>
        <end position="19"/>
    </location>
</feature>
<organism evidence="2">
    <name type="scientific">Nothobranchius pienaari</name>
    <dbReference type="NCBI Taxonomy" id="704102"/>
    <lineage>
        <taxon>Eukaryota</taxon>
        <taxon>Metazoa</taxon>
        <taxon>Chordata</taxon>
        <taxon>Craniata</taxon>
        <taxon>Vertebrata</taxon>
        <taxon>Euteleostomi</taxon>
        <taxon>Actinopterygii</taxon>
        <taxon>Neopterygii</taxon>
        <taxon>Teleostei</taxon>
        <taxon>Neoteleostei</taxon>
        <taxon>Acanthomorphata</taxon>
        <taxon>Ovalentaria</taxon>
        <taxon>Atherinomorphae</taxon>
        <taxon>Cyprinodontiformes</taxon>
        <taxon>Nothobranchiidae</taxon>
        <taxon>Nothobranchius</taxon>
    </lineage>
</organism>
<evidence type="ECO:0000313" key="2">
    <source>
        <dbReference type="EMBL" id="SBR78180.1"/>
    </source>
</evidence>
<dbReference type="EMBL" id="HAEG01007014">
    <property type="protein sequence ID" value="SBR78180.1"/>
    <property type="molecule type" value="Transcribed_RNA"/>
</dbReference>
<proteinExistence type="predicted"/>
<sequence>RAEDVERGLERVTEPEPCRKVPPTEASVVLTRSLRGTCPLENVPDDETLAEQHLFLPIWRRIRESV</sequence>
<reference evidence="2" key="1">
    <citation type="submission" date="2016-05" db="EMBL/GenBank/DDBJ databases">
        <authorList>
            <person name="Lavstsen T."/>
            <person name="Jespersen J.S."/>
        </authorList>
    </citation>
    <scope>NUCLEOTIDE SEQUENCE</scope>
    <source>
        <tissue evidence="2">Brain</tissue>
    </source>
</reference>
<accession>A0A1A8P9X9</accession>
<feature type="region of interest" description="Disordered" evidence="1">
    <location>
        <begin position="1"/>
        <end position="20"/>
    </location>
</feature>